<comment type="caution">
    <text evidence="3">The sequence shown here is derived from an EMBL/GenBank/DDBJ whole genome shotgun (WGS) entry which is preliminary data.</text>
</comment>
<dbReference type="Proteomes" id="UP001177120">
    <property type="component" value="Unassembled WGS sequence"/>
</dbReference>
<feature type="domain" description="Tyr recombinase" evidence="2">
    <location>
        <begin position="1"/>
        <end position="64"/>
    </location>
</feature>
<evidence type="ECO:0000313" key="3">
    <source>
        <dbReference type="EMBL" id="MBN2910252.1"/>
    </source>
</evidence>
<gene>
    <name evidence="3" type="ORF">JQC72_12145</name>
</gene>
<evidence type="ECO:0000313" key="4">
    <source>
        <dbReference type="Proteomes" id="UP001177120"/>
    </source>
</evidence>
<dbReference type="SUPFAM" id="SSF56349">
    <property type="entry name" value="DNA breaking-rejoining enzymes"/>
    <property type="match status" value="1"/>
</dbReference>
<sequence length="64" mass="7563">MAKVQRAIESEKNEWKRARNFAIFMFMLKAGLRISEVRDLDVAAVDERYWRVTQGKVASGVWFR</sequence>
<dbReference type="InterPro" id="IPR011010">
    <property type="entry name" value="DNA_brk_join_enz"/>
</dbReference>
<dbReference type="Pfam" id="PF00589">
    <property type="entry name" value="Phage_integrase"/>
    <property type="match status" value="1"/>
</dbReference>
<protein>
    <submittedName>
        <fullName evidence="3">Site-specific integrase</fullName>
    </submittedName>
</protein>
<keyword evidence="1" id="KW-0233">DNA recombination</keyword>
<proteinExistence type="predicted"/>
<dbReference type="InterPro" id="IPR002104">
    <property type="entry name" value="Integrase_catalytic"/>
</dbReference>
<reference evidence="3" key="1">
    <citation type="journal article" date="2024" name="Int. J. Syst. Evol. Microbiol.">
        <title>Polycladomyces zharkentensis sp. nov., a novel thermophilic cellulose- and starch-degrading member of the Bacillota from a geothermal aquifer in Kazakhstan.</title>
        <authorList>
            <person name="Mashzhan A."/>
            <person name="Kistaubayeva A."/>
            <person name="Javier-Lopez R."/>
            <person name="Bissenova U."/>
            <person name="Bissenbay A."/>
            <person name="Birkeland N.K."/>
        </authorList>
    </citation>
    <scope>NUCLEOTIDE SEQUENCE</scope>
    <source>
        <strain evidence="3">ZKZ2T</strain>
    </source>
</reference>
<evidence type="ECO:0000256" key="1">
    <source>
        <dbReference type="ARBA" id="ARBA00023172"/>
    </source>
</evidence>
<dbReference type="InterPro" id="IPR013762">
    <property type="entry name" value="Integrase-like_cat_sf"/>
</dbReference>
<evidence type="ECO:0000259" key="2">
    <source>
        <dbReference type="PROSITE" id="PS51898"/>
    </source>
</evidence>
<accession>A0ABS2WL12</accession>
<organism evidence="3 4">
    <name type="scientific">Polycladomyces zharkentensis</name>
    <dbReference type="NCBI Taxonomy" id="2807616"/>
    <lineage>
        <taxon>Bacteria</taxon>
        <taxon>Bacillati</taxon>
        <taxon>Bacillota</taxon>
        <taxon>Bacilli</taxon>
        <taxon>Bacillales</taxon>
        <taxon>Thermoactinomycetaceae</taxon>
        <taxon>Polycladomyces</taxon>
    </lineage>
</organism>
<name>A0ABS2WL12_9BACL</name>
<keyword evidence="4" id="KW-1185">Reference proteome</keyword>
<dbReference type="EMBL" id="JAFHAP010000011">
    <property type="protein sequence ID" value="MBN2910252.1"/>
    <property type="molecule type" value="Genomic_DNA"/>
</dbReference>
<dbReference type="PROSITE" id="PS51898">
    <property type="entry name" value="TYR_RECOMBINASE"/>
    <property type="match status" value="1"/>
</dbReference>
<dbReference type="Gene3D" id="1.10.443.10">
    <property type="entry name" value="Intergrase catalytic core"/>
    <property type="match status" value="1"/>
</dbReference>